<keyword evidence="3" id="KW-1185">Reference proteome</keyword>
<evidence type="ECO:0000313" key="3">
    <source>
        <dbReference type="Proteomes" id="UP001054837"/>
    </source>
</evidence>
<dbReference type="EMBL" id="BPLQ01006612">
    <property type="protein sequence ID" value="GIY23963.1"/>
    <property type="molecule type" value="Genomic_DNA"/>
</dbReference>
<proteinExistence type="predicted"/>
<feature type="region of interest" description="Disordered" evidence="1">
    <location>
        <begin position="1"/>
        <end position="51"/>
    </location>
</feature>
<comment type="caution">
    <text evidence="2">The sequence shown here is derived from an EMBL/GenBank/DDBJ whole genome shotgun (WGS) entry which is preliminary data.</text>
</comment>
<name>A0AAV4RNX2_9ARAC</name>
<protein>
    <submittedName>
        <fullName evidence="2">Uncharacterized protein</fullName>
    </submittedName>
</protein>
<dbReference type="AlphaFoldDB" id="A0AAV4RNX2"/>
<organism evidence="2 3">
    <name type="scientific">Caerostris darwini</name>
    <dbReference type="NCBI Taxonomy" id="1538125"/>
    <lineage>
        <taxon>Eukaryota</taxon>
        <taxon>Metazoa</taxon>
        <taxon>Ecdysozoa</taxon>
        <taxon>Arthropoda</taxon>
        <taxon>Chelicerata</taxon>
        <taxon>Arachnida</taxon>
        <taxon>Araneae</taxon>
        <taxon>Araneomorphae</taxon>
        <taxon>Entelegynae</taxon>
        <taxon>Araneoidea</taxon>
        <taxon>Araneidae</taxon>
        <taxon>Caerostris</taxon>
    </lineage>
</organism>
<evidence type="ECO:0000256" key="1">
    <source>
        <dbReference type="SAM" id="MobiDB-lite"/>
    </source>
</evidence>
<feature type="compositionally biased region" description="Low complexity" evidence="1">
    <location>
        <begin position="92"/>
        <end position="108"/>
    </location>
</feature>
<gene>
    <name evidence="2" type="primary">AVEN_220024_1</name>
    <name evidence="2" type="ORF">CDAR_467531</name>
</gene>
<sequence>MQILLYGSGDRHNPSLTSVSSKGGSNQYHAYNSLPRSGPHQGNAGPNAKGEVEIINNPAVHQQVAALHRDGSLRSGHGSRGRMYLQLHRGPSSSSTSDNNSDATYTDSEPITRRMRGNPSLEGQTSKIF</sequence>
<feature type="region of interest" description="Disordered" evidence="1">
    <location>
        <begin position="71"/>
        <end position="129"/>
    </location>
</feature>
<feature type="compositionally biased region" description="Polar residues" evidence="1">
    <location>
        <begin position="14"/>
        <end position="30"/>
    </location>
</feature>
<reference evidence="2 3" key="1">
    <citation type="submission" date="2021-06" db="EMBL/GenBank/DDBJ databases">
        <title>Caerostris darwini draft genome.</title>
        <authorList>
            <person name="Kono N."/>
            <person name="Arakawa K."/>
        </authorList>
    </citation>
    <scope>NUCLEOTIDE SEQUENCE [LARGE SCALE GENOMIC DNA]</scope>
</reference>
<accession>A0AAV4RNX2</accession>
<dbReference type="Proteomes" id="UP001054837">
    <property type="component" value="Unassembled WGS sequence"/>
</dbReference>
<evidence type="ECO:0000313" key="2">
    <source>
        <dbReference type="EMBL" id="GIY23963.1"/>
    </source>
</evidence>